<dbReference type="AlphaFoldDB" id="A0A328U3D0"/>
<organism evidence="1 2">
    <name type="scientific">Paenibacillus montanisoli</name>
    <dbReference type="NCBI Taxonomy" id="2081970"/>
    <lineage>
        <taxon>Bacteria</taxon>
        <taxon>Bacillati</taxon>
        <taxon>Bacillota</taxon>
        <taxon>Bacilli</taxon>
        <taxon>Bacillales</taxon>
        <taxon>Paenibacillaceae</taxon>
        <taxon>Paenibacillus</taxon>
    </lineage>
</organism>
<sequence>MTIEDTIYQYYEAMLQGQMEKSQELLDWDNKEASLIDYYANIRKLHKEYHLVSLEDLEIMTLFEKDGIGNADVKMTYLDKNGIERIEINKVNFRVDSKDTWKITSIKIE</sequence>
<comment type="caution">
    <text evidence="1">The sequence shown here is derived from an EMBL/GenBank/DDBJ whole genome shotgun (WGS) entry which is preliminary data.</text>
</comment>
<proteinExistence type="predicted"/>
<protein>
    <recommendedName>
        <fullName evidence="3">NTF2 fold immunity protein domain-containing protein</fullName>
    </recommendedName>
</protein>
<keyword evidence="2" id="KW-1185">Reference proteome</keyword>
<evidence type="ECO:0000313" key="1">
    <source>
        <dbReference type="EMBL" id="RAP77318.1"/>
    </source>
</evidence>
<accession>A0A328U3D0</accession>
<dbReference type="Proteomes" id="UP000249260">
    <property type="component" value="Unassembled WGS sequence"/>
</dbReference>
<dbReference type="EMBL" id="QLUW01000001">
    <property type="protein sequence ID" value="RAP77318.1"/>
    <property type="molecule type" value="Genomic_DNA"/>
</dbReference>
<evidence type="ECO:0008006" key="3">
    <source>
        <dbReference type="Google" id="ProtNLM"/>
    </source>
</evidence>
<name>A0A328U3D0_9BACL</name>
<evidence type="ECO:0000313" key="2">
    <source>
        <dbReference type="Proteomes" id="UP000249260"/>
    </source>
</evidence>
<gene>
    <name evidence="1" type="ORF">DL346_02140</name>
</gene>
<dbReference type="OrthoDB" id="9846752at2"/>
<dbReference type="RefSeq" id="WP_112880442.1">
    <property type="nucleotide sequence ID" value="NZ_QLUW01000001.1"/>
</dbReference>
<reference evidence="1 2" key="1">
    <citation type="submission" date="2018-06" db="EMBL/GenBank/DDBJ databases">
        <title>Paenibacillus montanisoli sp. nov., isolated from mountain area soil.</title>
        <authorList>
            <person name="Wu M."/>
        </authorList>
    </citation>
    <scope>NUCLEOTIDE SEQUENCE [LARGE SCALE GENOMIC DNA]</scope>
    <source>
        <strain evidence="1 2">RA17</strain>
    </source>
</reference>